<dbReference type="InterPro" id="IPR012338">
    <property type="entry name" value="Beta-lactam/transpept-like"/>
</dbReference>
<comment type="caution">
    <text evidence="2">The sequence shown here is derived from an EMBL/GenBank/DDBJ whole genome shotgun (WGS) entry which is preliminary data.</text>
</comment>
<dbReference type="InterPro" id="IPR050491">
    <property type="entry name" value="AmpC-like"/>
</dbReference>
<sequence length="375" mass="42124">MKSLNQTLKKNKTIIVRRRVNHFMVAFLLCITTLVSSCSKDDDNNPQTTNYTTVENVLTDIDFKGYAIVTKNGNDLVRQGFGLANQSTAMPQGDNLAYRIGSVTKTLTAAAVVQLRRDGLINNFNQTLNEFDTEFPNGNQITIAQLLSHQSGIPDYQFVVEDAYEQGETLDEEDIYEVITDMISENGLNFTPGSGKQYSNSNFLIAALLVQELAQMSYHEYIQQKIFIPLEMTDTYKGNNIIDVDIHAEGYENGSVNSTYPMPIAFGVGDFSSTPKNMETWTNAVKTNWFTVTEKTEIFSQNVPSGFVDFGLGWFTTQEGNTTMYWHGGDINGYWSMIGFVPEYDATIVLLSNQQDDTGTQRNTIIQQLLMNEFN</sequence>
<dbReference type="RefSeq" id="WP_185788799.1">
    <property type="nucleotide sequence ID" value="NZ_JACLCP010000002.1"/>
</dbReference>
<evidence type="ECO:0000259" key="1">
    <source>
        <dbReference type="Pfam" id="PF00144"/>
    </source>
</evidence>
<evidence type="ECO:0000313" key="3">
    <source>
        <dbReference type="Proteomes" id="UP000533900"/>
    </source>
</evidence>
<accession>A0A842IQK1</accession>
<dbReference type="Proteomes" id="UP000533900">
    <property type="component" value="Unassembled WGS sequence"/>
</dbReference>
<name>A0A842IQK1_9FLAO</name>
<dbReference type="EMBL" id="JACLCP010000002">
    <property type="protein sequence ID" value="MBC2845081.1"/>
    <property type="molecule type" value="Genomic_DNA"/>
</dbReference>
<keyword evidence="3" id="KW-1185">Reference proteome</keyword>
<dbReference type="Gene3D" id="3.40.710.10">
    <property type="entry name" value="DD-peptidase/beta-lactamase superfamily"/>
    <property type="match status" value="1"/>
</dbReference>
<reference evidence="2" key="1">
    <citation type="submission" date="2020-08" db="EMBL/GenBank/DDBJ databases">
        <title>Winogradskyella ouciana sp. nov., isolated from the hadal seawater of the Mariana Trench.</title>
        <authorList>
            <person name="He X."/>
        </authorList>
    </citation>
    <scope>NUCLEOTIDE SEQUENCE [LARGE SCALE GENOMIC DNA]</scope>
    <source>
        <strain evidence="2">KCTC 52348</strain>
    </source>
</reference>
<dbReference type="SUPFAM" id="SSF56601">
    <property type="entry name" value="beta-lactamase/transpeptidase-like"/>
    <property type="match status" value="1"/>
</dbReference>
<proteinExistence type="predicted"/>
<dbReference type="PANTHER" id="PTHR46825:SF9">
    <property type="entry name" value="BETA-LACTAMASE-RELATED DOMAIN-CONTAINING PROTEIN"/>
    <property type="match status" value="1"/>
</dbReference>
<gene>
    <name evidence="2" type="ORF">H7F21_08255</name>
</gene>
<evidence type="ECO:0000313" key="2">
    <source>
        <dbReference type="EMBL" id="MBC2845081.1"/>
    </source>
</evidence>
<dbReference type="Pfam" id="PF00144">
    <property type="entry name" value="Beta-lactamase"/>
    <property type="match status" value="1"/>
</dbReference>
<organism evidence="2 3">
    <name type="scientific">Winogradskyella flava</name>
    <dbReference type="NCBI Taxonomy" id="1884876"/>
    <lineage>
        <taxon>Bacteria</taxon>
        <taxon>Pseudomonadati</taxon>
        <taxon>Bacteroidota</taxon>
        <taxon>Flavobacteriia</taxon>
        <taxon>Flavobacteriales</taxon>
        <taxon>Flavobacteriaceae</taxon>
        <taxon>Winogradskyella</taxon>
    </lineage>
</organism>
<dbReference type="InterPro" id="IPR001466">
    <property type="entry name" value="Beta-lactam-related"/>
</dbReference>
<feature type="domain" description="Beta-lactamase-related" evidence="1">
    <location>
        <begin position="66"/>
        <end position="364"/>
    </location>
</feature>
<dbReference type="AlphaFoldDB" id="A0A842IQK1"/>
<dbReference type="PANTHER" id="PTHR46825">
    <property type="entry name" value="D-ALANYL-D-ALANINE-CARBOXYPEPTIDASE/ENDOPEPTIDASE AMPH"/>
    <property type="match status" value="1"/>
</dbReference>
<protein>
    <submittedName>
        <fullName evidence="2">Beta-lactamase family protein</fullName>
    </submittedName>
</protein>